<comment type="catalytic activity">
    <reaction evidence="1 10">
        <text>D-ribulose 5-phosphate = D-xylulose 5-phosphate</text>
        <dbReference type="Rhea" id="RHEA:13677"/>
        <dbReference type="ChEBI" id="CHEBI:57737"/>
        <dbReference type="ChEBI" id="CHEBI:58121"/>
        <dbReference type="EC" id="5.1.3.1"/>
    </reaction>
</comment>
<comment type="similarity">
    <text evidence="6 10">Belongs to the ribulose-phosphate 3-epimerase family.</text>
</comment>
<feature type="active site" description="Proton acceptor" evidence="10">
    <location>
        <position position="35"/>
    </location>
</feature>
<dbReference type="InterPro" id="IPR013785">
    <property type="entry name" value="Aldolase_TIM"/>
</dbReference>
<dbReference type="InterPro" id="IPR000056">
    <property type="entry name" value="Ribul_P_3_epim-like"/>
</dbReference>
<dbReference type="PROSITE" id="PS01085">
    <property type="entry name" value="RIBUL_P_3_EPIMER_1"/>
    <property type="match status" value="1"/>
</dbReference>
<feature type="binding site" evidence="10">
    <location>
        <position position="33"/>
    </location>
    <ligand>
        <name>a divalent metal cation</name>
        <dbReference type="ChEBI" id="CHEBI:60240"/>
    </ligand>
</feature>
<name>A0A0H3DMI3_MYCPB</name>
<comment type="cofactor">
    <cofactor evidence="3">
        <name>Co(2+)</name>
        <dbReference type="ChEBI" id="CHEBI:48828"/>
    </cofactor>
</comment>
<comment type="cofactor">
    <cofactor evidence="5">
        <name>Fe(2+)</name>
        <dbReference type="ChEBI" id="CHEBI:29033"/>
    </cofactor>
</comment>
<sequence length="210" mass="24314">MNREIAFSLLPLLHQFDRKLLEQFFADGLRLIHYDVMDHFVDNTVFQGEHLDELQQIGFQVNVHLMVQALEQILPVYLHHQAVKRISFHVEPFDIPTIKHFIAQIKQAGKQVGLAFKFTTPLVNYERLVQQLDFVTLMSVPPGKGGQAFNSAVFNNLKQAHKYHCSIEIDGGIKLDNIHQIQDDVNFIVMGSGFIKLERWQRQQLLKTNQ</sequence>
<dbReference type="SUPFAM" id="SSF51366">
    <property type="entry name" value="Ribulose-phoshate binding barrel"/>
    <property type="match status" value="1"/>
</dbReference>
<comment type="cofactor">
    <cofactor evidence="2">
        <name>Mn(2+)</name>
        <dbReference type="ChEBI" id="CHEBI:29035"/>
    </cofactor>
</comment>
<evidence type="ECO:0000256" key="8">
    <source>
        <dbReference type="ARBA" id="ARBA00022723"/>
    </source>
</evidence>
<keyword evidence="10" id="KW-0119">Carbohydrate metabolism</keyword>
<keyword evidence="8 10" id="KW-0479">Metal-binding</keyword>
<evidence type="ECO:0000256" key="3">
    <source>
        <dbReference type="ARBA" id="ARBA00001941"/>
    </source>
</evidence>
<dbReference type="InterPro" id="IPR011060">
    <property type="entry name" value="RibuloseP-bd_barrel"/>
</dbReference>
<dbReference type="KEGG" id="mpj:MPNE_0283"/>
<accession>A0A0H3DMI3</accession>
<dbReference type="GO" id="GO:0046872">
    <property type="term" value="F:metal ion binding"/>
    <property type="evidence" value="ECO:0007669"/>
    <property type="project" value="UniProtKB-UniRule"/>
</dbReference>
<feature type="binding site" evidence="10">
    <location>
        <position position="8"/>
    </location>
    <ligand>
        <name>substrate</name>
    </ligand>
</feature>
<evidence type="ECO:0000313" key="11">
    <source>
        <dbReference type="EMBL" id="ADK86941.1"/>
    </source>
</evidence>
<evidence type="ECO:0000256" key="9">
    <source>
        <dbReference type="ARBA" id="ARBA00023235"/>
    </source>
</evidence>
<dbReference type="AlphaFoldDB" id="A0A0H3DMI3"/>
<feature type="binding site" evidence="10">
    <location>
        <position position="35"/>
    </location>
    <ligand>
        <name>a divalent metal cation</name>
        <dbReference type="ChEBI" id="CHEBI:60240"/>
    </ligand>
</feature>
<dbReference type="EC" id="5.1.3.1" evidence="7 10"/>
<comment type="cofactor">
    <cofactor evidence="10">
        <name>a divalent metal cation</name>
        <dbReference type="ChEBI" id="CHEBI:60240"/>
    </cofactor>
    <text evidence="10">Binds 1 divalent metal cation per subunit.</text>
</comment>
<dbReference type="EMBL" id="CP002077">
    <property type="protein sequence ID" value="ADK86941.1"/>
    <property type="molecule type" value="Genomic_DNA"/>
</dbReference>
<feature type="binding site" evidence="10">
    <location>
        <begin position="191"/>
        <end position="192"/>
    </location>
    <ligand>
        <name>substrate</name>
    </ligand>
</feature>
<feature type="binding site" evidence="10">
    <location>
        <position position="64"/>
    </location>
    <ligand>
        <name>a divalent metal cation</name>
        <dbReference type="ChEBI" id="CHEBI:60240"/>
    </ligand>
</feature>
<evidence type="ECO:0000313" key="12">
    <source>
        <dbReference type="Proteomes" id="UP000007756"/>
    </source>
</evidence>
<dbReference type="PANTHER" id="PTHR11749">
    <property type="entry name" value="RIBULOSE-5-PHOSPHATE-3-EPIMERASE"/>
    <property type="match status" value="1"/>
</dbReference>
<dbReference type="NCBIfam" id="NF004076">
    <property type="entry name" value="PRK05581.1-4"/>
    <property type="match status" value="1"/>
</dbReference>
<evidence type="ECO:0000256" key="5">
    <source>
        <dbReference type="ARBA" id="ARBA00001954"/>
    </source>
</evidence>
<comment type="function">
    <text evidence="10">Catalyzes the reversible epimerization of D-ribulose 5-phosphate to D-xylulose 5-phosphate.</text>
</comment>
<proteinExistence type="inferred from homology"/>
<dbReference type="PATRIC" id="fig|722438.3.peg.276"/>
<reference evidence="11 12" key="1">
    <citation type="journal article" date="2010" name="Appl. Environ. Microbiol.">
        <title>Targeted chromosomal knockouts in Mycoplasma pneumoniae.</title>
        <authorList>
            <person name="Krishnakumar R."/>
            <person name="Assad-Garcia N."/>
            <person name="Benders G.A."/>
            <person name="Phan Q."/>
            <person name="Montague M.G."/>
            <person name="Glass J.I."/>
        </authorList>
    </citation>
    <scope>NUCLEOTIDE SEQUENCE [LARGE SCALE GENOMIC DNA]</scope>
    <source>
        <strain evidence="12">ATCC 15531 / DSM 22911 / NBRC 14401 / NCTC 10119 / FH</strain>
    </source>
</reference>
<evidence type="ECO:0000256" key="10">
    <source>
        <dbReference type="HAMAP-Rule" id="MF_02227"/>
    </source>
</evidence>
<feature type="binding site" evidence="10">
    <location>
        <position position="170"/>
    </location>
    <ligand>
        <name>a divalent metal cation</name>
        <dbReference type="ChEBI" id="CHEBI:60240"/>
    </ligand>
</feature>
<comment type="cofactor">
    <cofactor evidence="4">
        <name>Zn(2+)</name>
        <dbReference type="ChEBI" id="CHEBI:29105"/>
    </cofactor>
</comment>
<dbReference type="HOGENOM" id="CLU_054856_2_2_14"/>
<dbReference type="InterPro" id="IPR026019">
    <property type="entry name" value="Ribul_P_3_epim"/>
</dbReference>
<dbReference type="HAMAP" id="MF_02227">
    <property type="entry name" value="RPE"/>
    <property type="match status" value="1"/>
</dbReference>
<comment type="caution">
    <text evidence="10">Lacks conserved residue(s) required for the propagation of feature annotation.</text>
</comment>
<evidence type="ECO:0000256" key="1">
    <source>
        <dbReference type="ARBA" id="ARBA00001782"/>
    </source>
</evidence>
<dbReference type="PaxDb" id="722438-MPNE_0283"/>
<dbReference type="GO" id="GO:0004750">
    <property type="term" value="F:D-ribulose-phosphate 3-epimerase activity"/>
    <property type="evidence" value="ECO:0007669"/>
    <property type="project" value="UniProtKB-UniRule"/>
</dbReference>
<dbReference type="eggNOG" id="COG0036">
    <property type="taxonomic scope" value="Bacteria"/>
</dbReference>
<organism evidence="11 12">
    <name type="scientific">Mycoplasmoides pneumoniae (strain ATCC 15531 / DSM 23978 / CIP 103766 / NBRC 14401 / NCTC 10119 / FH)</name>
    <name type="common">Mycoplasma pneumoniae</name>
    <dbReference type="NCBI Taxonomy" id="722438"/>
    <lineage>
        <taxon>Bacteria</taxon>
        <taxon>Bacillati</taxon>
        <taxon>Mycoplasmatota</taxon>
        <taxon>Mycoplasmoidales</taxon>
        <taxon>Mycoplasmoidaceae</taxon>
        <taxon>Mycoplasmoides</taxon>
    </lineage>
</organism>
<evidence type="ECO:0000256" key="7">
    <source>
        <dbReference type="ARBA" id="ARBA00013188"/>
    </source>
</evidence>
<dbReference type="GO" id="GO:0019323">
    <property type="term" value="P:pentose catabolic process"/>
    <property type="evidence" value="ECO:0007669"/>
    <property type="project" value="UniProtKB-UniRule"/>
</dbReference>
<dbReference type="Gene3D" id="3.20.20.70">
    <property type="entry name" value="Aldolase class I"/>
    <property type="match status" value="1"/>
</dbReference>
<evidence type="ECO:0000256" key="6">
    <source>
        <dbReference type="ARBA" id="ARBA00009541"/>
    </source>
</evidence>
<evidence type="ECO:0000256" key="4">
    <source>
        <dbReference type="ARBA" id="ARBA00001947"/>
    </source>
</evidence>
<dbReference type="Pfam" id="PF00834">
    <property type="entry name" value="Ribul_P_3_epim"/>
    <property type="match status" value="1"/>
</dbReference>
<dbReference type="Proteomes" id="UP000007756">
    <property type="component" value="Chromosome"/>
</dbReference>
<dbReference type="STRING" id="722438.F539_01385"/>
<comment type="pathway">
    <text evidence="10">Carbohydrate degradation.</text>
</comment>
<dbReference type="PROSITE" id="PS01086">
    <property type="entry name" value="RIBUL_P_3_EPIMER_2"/>
    <property type="match status" value="1"/>
</dbReference>
<evidence type="ECO:0000256" key="2">
    <source>
        <dbReference type="ARBA" id="ARBA00001936"/>
    </source>
</evidence>
<protein>
    <recommendedName>
        <fullName evidence="7 10">Ribulose-phosphate 3-epimerase</fullName>
        <ecNumber evidence="7 10">5.1.3.1</ecNumber>
    </recommendedName>
</protein>
<feature type="binding site" evidence="10">
    <location>
        <begin position="170"/>
        <end position="172"/>
    </location>
    <ligand>
        <name>substrate</name>
    </ligand>
</feature>
<dbReference type="GO" id="GO:0006098">
    <property type="term" value="P:pentose-phosphate shunt"/>
    <property type="evidence" value="ECO:0007669"/>
    <property type="project" value="InterPro"/>
</dbReference>
<keyword evidence="9 10" id="KW-0413">Isomerase</keyword>
<feature type="active site" description="Proton donor" evidence="10">
    <location>
        <position position="170"/>
    </location>
</feature>
<gene>
    <name evidence="10" type="primary">rpe</name>
    <name evidence="11" type="ordered locus">MPNE_0283</name>
</gene>
<feature type="binding site" evidence="10">
    <location>
        <position position="64"/>
    </location>
    <ligand>
        <name>substrate</name>
    </ligand>
</feature>